<dbReference type="EMBL" id="JAAALK010000289">
    <property type="protein sequence ID" value="KAG8049211.1"/>
    <property type="molecule type" value="Genomic_DNA"/>
</dbReference>
<evidence type="ECO:0000256" key="1">
    <source>
        <dbReference type="SAM" id="MobiDB-lite"/>
    </source>
</evidence>
<keyword evidence="3" id="KW-1185">Reference proteome</keyword>
<organism evidence="2 3">
    <name type="scientific">Zizania palustris</name>
    <name type="common">Northern wild rice</name>
    <dbReference type="NCBI Taxonomy" id="103762"/>
    <lineage>
        <taxon>Eukaryota</taxon>
        <taxon>Viridiplantae</taxon>
        <taxon>Streptophyta</taxon>
        <taxon>Embryophyta</taxon>
        <taxon>Tracheophyta</taxon>
        <taxon>Spermatophyta</taxon>
        <taxon>Magnoliopsida</taxon>
        <taxon>Liliopsida</taxon>
        <taxon>Poales</taxon>
        <taxon>Poaceae</taxon>
        <taxon>BOP clade</taxon>
        <taxon>Oryzoideae</taxon>
        <taxon>Oryzeae</taxon>
        <taxon>Zizaniinae</taxon>
        <taxon>Zizania</taxon>
    </lineage>
</organism>
<gene>
    <name evidence="2" type="ORF">GUJ93_ZPchr0009g1961</name>
</gene>
<dbReference type="AlphaFoldDB" id="A0A8J5R959"/>
<feature type="compositionally biased region" description="Low complexity" evidence="1">
    <location>
        <begin position="115"/>
        <end position="127"/>
    </location>
</feature>
<proteinExistence type="predicted"/>
<reference evidence="2" key="2">
    <citation type="submission" date="2021-02" db="EMBL/GenBank/DDBJ databases">
        <authorList>
            <person name="Kimball J.A."/>
            <person name="Haas M.W."/>
            <person name="Macchietto M."/>
            <person name="Kono T."/>
            <person name="Duquette J."/>
            <person name="Shao M."/>
        </authorList>
    </citation>
    <scope>NUCLEOTIDE SEQUENCE</scope>
    <source>
        <tissue evidence="2">Fresh leaf tissue</tissue>
    </source>
</reference>
<protein>
    <submittedName>
        <fullName evidence="2">Uncharacterized protein</fullName>
    </submittedName>
</protein>
<comment type="caution">
    <text evidence="2">The sequence shown here is derived from an EMBL/GenBank/DDBJ whole genome shotgun (WGS) entry which is preliminary data.</text>
</comment>
<name>A0A8J5R959_ZIZPA</name>
<feature type="compositionally biased region" description="Basic and acidic residues" evidence="1">
    <location>
        <begin position="132"/>
        <end position="147"/>
    </location>
</feature>
<feature type="region of interest" description="Disordered" evidence="1">
    <location>
        <begin position="28"/>
        <end position="101"/>
    </location>
</feature>
<dbReference type="Proteomes" id="UP000729402">
    <property type="component" value="Unassembled WGS sequence"/>
</dbReference>
<accession>A0A8J5R959</accession>
<evidence type="ECO:0000313" key="3">
    <source>
        <dbReference type="Proteomes" id="UP000729402"/>
    </source>
</evidence>
<evidence type="ECO:0000313" key="2">
    <source>
        <dbReference type="EMBL" id="KAG8049211.1"/>
    </source>
</evidence>
<reference evidence="2" key="1">
    <citation type="journal article" date="2021" name="bioRxiv">
        <title>Whole Genome Assembly and Annotation of Northern Wild Rice, Zizania palustris L., Supports a Whole Genome Duplication in the Zizania Genus.</title>
        <authorList>
            <person name="Haas M."/>
            <person name="Kono T."/>
            <person name="Macchietto M."/>
            <person name="Millas R."/>
            <person name="McGilp L."/>
            <person name="Shao M."/>
            <person name="Duquette J."/>
            <person name="Hirsch C.N."/>
            <person name="Kimball J."/>
        </authorList>
    </citation>
    <scope>NUCLEOTIDE SEQUENCE</scope>
    <source>
        <tissue evidence="2">Fresh leaf tissue</tissue>
    </source>
</reference>
<sequence>MKLCGEYFIQLQSCAMKPTTSEIKNNARSHNIKVARQNQPEQSRARGNEAATCQPPQILPPHLSRNPISPATDRRRGGDERPSQDRLGGGAAGHRLLPRRRWRRGGGLLRVASVAAAAAAPAPVDDAGGSGDRQDEGQRASTGDRESLPPAPPFRGDAQRRRGG</sequence>
<feature type="region of interest" description="Disordered" evidence="1">
    <location>
        <begin position="115"/>
        <end position="164"/>
    </location>
</feature>
<feature type="compositionally biased region" description="Basic and acidic residues" evidence="1">
    <location>
        <begin position="72"/>
        <end position="84"/>
    </location>
</feature>